<dbReference type="OrthoDB" id="5778525at2759"/>
<evidence type="ECO:0000313" key="9">
    <source>
        <dbReference type="Proteomes" id="UP000827284"/>
    </source>
</evidence>
<feature type="compositionally biased region" description="Low complexity" evidence="6">
    <location>
        <begin position="239"/>
        <end position="253"/>
    </location>
</feature>
<evidence type="ECO:0000256" key="5">
    <source>
        <dbReference type="ARBA" id="ARBA00023242"/>
    </source>
</evidence>
<feature type="region of interest" description="Disordered" evidence="6">
    <location>
        <begin position="1"/>
        <end position="33"/>
    </location>
</feature>
<dbReference type="PANTHER" id="PTHR15741">
    <property type="entry name" value="BASIC HELIX-LOOP-HELIX ZIP TRANSCRIPTION FACTOR"/>
    <property type="match status" value="1"/>
</dbReference>
<keyword evidence="5" id="KW-0539">Nucleus</keyword>
<keyword evidence="2" id="KW-0805">Transcription regulation</keyword>
<feature type="compositionally biased region" description="Basic and acidic residues" evidence="6">
    <location>
        <begin position="136"/>
        <end position="170"/>
    </location>
</feature>
<feature type="region of interest" description="Disordered" evidence="6">
    <location>
        <begin position="542"/>
        <end position="561"/>
    </location>
</feature>
<dbReference type="SMART" id="SM00353">
    <property type="entry name" value="HLH"/>
    <property type="match status" value="1"/>
</dbReference>
<comment type="subcellular location">
    <subcellularLocation>
        <location evidence="1">Nucleus</location>
    </subcellularLocation>
</comment>
<dbReference type="Pfam" id="PF00010">
    <property type="entry name" value="HLH"/>
    <property type="match status" value="1"/>
</dbReference>
<evidence type="ECO:0000259" key="7">
    <source>
        <dbReference type="PROSITE" id="PS50888"/>
    </source>
</evidence>
<dbReference type="AlphaFoldDB" id="A0A9P3LXB4"/>
<feature type="domain" description="BHLH" evidence="7">
    <location>
        <begin position="479"/>
        <end position="530"/>
    </location>
</feature>
<feature type="compositionally biased region" description="Low complexity" evidence="6">
    <location>
        <begin position="307"/>
        <end position="318"/>
    </location>
</feature>
<protein>
    <recommendedName>
        <fullName evidence="7">BHLH domain-containing protein</fullName>
    </recommendedName>
</protein>
<feature type="compositionally biased region" description="Low complexity" evidence="6">
    <location>
        <begin position="45"/>
        <end position="62"/>
    </location>
</feature>
<evidence type="ECO:0000256" key="1">
    <source>
        <dbReference type="ARBA" id="ARBA00004123"/>
    </source>
</evidence>
<dbReference type="InterPro" id="IPR011598">
    <property type="entry name" value="bHLH_dom"/>
</dbReference>
<sequence length="561" mass="61245">MHTNTHANFVPDLDMNPPPAWSKPATALGLSNPLHHLPQSQQVRRLQQQIQQHRQLQHQQSQGGYGLGAHLSKKKKNNNGGDPAQQQHRHDRQEYQMQHPFGGGGGGGGGGLQHISIKSDDMNSDEEVDEDDEDDAKSNNEFGDRGNKGDKGSRGNKVQQDRDSSDREIRMPGLHHRSLSHPHLTQGFTIPVSSGFTGFGGQGPTSPLSPGSPGSTTSEANSITASMLSPGLMTSSNQSYYGHHGHNNSSGNNGLQGIESSLASLASLSVLSAAAGGSPTSVMPISMPMSSRGGRHHGLQGNNNLATTPTTSSFQPQSLPMMYHTGHNNTGVFMPTTTAMASAGSQGPSFNAFSTALTQHFQRQQQQQQEQMTSAALSSSLPVHSFSQFQQQQQQHQLQQQQQQQQQQSIQQDQSSQQKQHQRSRSKSLTLPAPRIIPPTRVIPPRPPQTSAPRKYHGRQTRKLPSAAPAVPKEDVDPTRRVAHIISEQKRREKINGGFDELKSVIPECAQNTDSKATILRKAVDYILLLEDELRKYTDVYQMEAGGEDPESSLEGHERER</sequence>
<dbReference type="PROSITE" id="PS50888">
    <property type="entry name" value="BHLH"/>
    <property type="match status" value="1"/>
</dbReference>
<feature type="compositionally biased region" description="Acidic residues" evidence="6">
    <location>
        <begin position="122"/>
        <end position="135"/>
    </location>
</feature>
<dbReference type="InterPro" id="IPR036638">
    <property type="entry name" value="HLH_DNA-bd_sf"/>
</dbReference>
<dbReference type="GO" id="GO:0046983">
    <property type="term" value="F:protein dimerization activity"/>
    <property type="evidence" value="ECO:0007669"/>
    <property type="project" value="InterPro"/>
</dbReference>
<feature type="region of interest" description="Disordered" evidence="6">
    <location>
        <begin position="45"/>
        <end position="221"/>
    </location>
</feature>
<keyword evidence="9" id="KW-1185">Reference proteome</keyword>
<keyword evidence="4" id="KW-0804">Transcription</keyword>
<accession>A0A9P3LXB4</accession>
<comment type="caution">
    <text evidence="8">The sequence shown here is derived from an EMBL/GenBank/DDBJ whole genome shotgun (WGS) entry which is preliminary data.</text>
</comment>
<feature type="compositionally biased region" description="Polar residues" evidence="6">
    <location>
        <begin position="372"/>
        <end position="382"/>
    </location>
</feature>
<feature type="compositionally biased region" description="Low complexity" evidence="6">
    <location>
        <begin position="385"/>
        <end position="419"/>
    </location>
</feature>
<reference evidence="8" key="1">
    <citation type="submission" date="2021-11" db="EMBL/GenBank/DDBJ databases">
        <authorList>
            <person name="Herlambang A."/>
            <person name="Guo Y."/>
            <person name="Takashima Y."/>
            <person name="Nishizawa T."/>
        </authorList>
    </citation>
    <scope>NUCLEOTIDE SEQUENCE</scope>
    <source>
        <strain evidence="8">E1425</strain>
    </source>
</reference>
<feature type="region of interest" description="Disordered" evidence="6">
    <location>
        <begin position="360"/>
        <end position="477"/>
    </location>
</feature>
<feature type="compositionally biased region" description="Polar residues" evidence="6">
    <location>
        <begin position="186"/>
        <end position="196"/>
    </location>
</feature>
<proteinExistence type="predicted"/>
<dbReference type="EMBL" id="BQFW01000008">
    <property type="protein sequence ID" value="GJJ73928.1"/>
    <property type="molecule type" value="Genomic_DNA"/>
</dbReference>
<keyword evidence="3" id="KW-0238">DNA-binding</keyword>
<dbReference type="GO" id="GO:0000978">
    <property type="term" value="F:RNA polymerase II cis-regulatory region sequence-specific DNA binding"/>
    <property type="evidence" value="ECO:0007669"/>
    <property type="project" value="TreeGrafter"/>
</dbReference>
<feature type="compositionally biased region" description="Low complexity" evidence="6">
    <location>
        <begin position="204"/>
        <end position="218"/>
    </location>
</feature>
<dbReference type="GO" id="GO:0005634">
    <property type="term" value="C:nucleus"/>
    <property type="evidence" value="ECO:0007669"/>
    <property type="project" value="UniProtKB-SubCell"/>
</dbReference>
<evidence type="ECO:0000256" key="6">
    <source>
        <dbReference type="SAM" id="MobiDB-lite"/>
    </source>
</evidence>
<evidence type="ECO:0000256" key="4">
    <source>
        <dbReference type="ARBA" id="ARBA00023163"/>
    </source>
</evidence>
<organism evidence="8 9">
    <name type="scientific">Entomortierella parvispora</name>
    <dbReference type="NCBI Taxonomy" id="205924"/>
    <lineage>
        <taxon>Eukaryota</taxon>
        <taxon>Fungi</taxon>
        <taxon>Fungi incertae sedis</taxon>
        <taxon>Mucoromycota</taxon>
        <taxon>Mortierellomycotina</taxon>
        <taxon>Mortierellomycetes</taxon>
        <taxon>Mortierellales</taxon>
        <taxon>Mortierellaceae</taxon>
        <taxon>Entomortierella</taxon>
    </lineage>
</organism>
<feature type="compositionally biased region" description="Gly residues" evidence="6">
    <location>
        <begin position="101"/>
        <end position="112"/>
    </location>
</feature>
<dbReference type="SUPFAM" id="SSF47459">
    <property type="entry name" value="HLH, helix-loop-helix DNA-binding domain"/>
    <property type="match status" value="1"/>
</dbReference>
<feature type="region of interest" description="Disordered" evidence="6">
    <location>
        <begin position="276"/>
        <end position="318"/>
    </location>
</feature>
<evidence type="ECO:0000256" key="3">
    <source>
        <dbReference type="ARBA" id="ARBA00023125"/>
    </source>
</evidence>
<dbReference type="PANTHER" id="PTHR15741:SF37">
    <property type="entry name" value="LD38259P"/>
    <property type="match status" value="1"/>
</dbReference>
<gene>
    <name evidence="8" type="ORF">EMPS_06286</name>
</gene>
<feature type="region of interest" description="Disordered" evidence="6">
    <location>
        <begin position="236"/>
        <end position="255"/>
    </location>
</feature>
<feature type="compositionally biased region" description="Pro residues" evidence="6">
    <location>
        <begin position="435"/>
        <end position="450"/>
    </location>
</feature>
<name>A0A9P3LXB4_9FUNG</name>
<evidence type="ECO:0000256" key="2">
    <source>
        <dbReference type="ARBA" id="ARBA00023015"/>
    </source>
</evidence>
<dbReference type="Proteomes" id="UP000827284">
    <property type="component" value="Unassembled WGS sequence"/>
</dbReference>
<reference evidence="8" key="2">
    <citation type="journal article" date="2022" name="Microbiol. Resour. Announc.">
        <title>Whole-Genome Sequence of Entomortierella parvispora E1425, a Mucoromycotan Fungus Associated with Burkholderiaceae-Related Endosymbiotic Bacteria.</title>
        <authorList>
            <person name="Herlambang A."/>
            <person name="Guo Y."/>
            <person name="Takashima Y."/>
            <person name="Narisawa K."/>
            <person name="Ohta H."/>
            <person name="Nishizawa T."/>
        </authorList>
    </citation>
    <scope>NUCLEOTIDE SEQUENCE</scope>
    <source>
        <strain evidence="8">E1425</strain>
    </source>
</reference>
<evidence type="ECO:0000313" key="8">
    <source>
        <dbReference type="EMBL" id="GJJ73928.1"/>
    </source>
</evidence>
<feature type="compositionally biased region" description="Low complexity" evidence="6">
    <location>
        <begin position="360"/>
        <end position="371"/>
    </location>
</feature>
<dbReference type="Gene3D" id="4.10.280.10">
    <property type="entry name" value="Helix-loop-helix DNA-binding domain"/>
    <property type="match status" value="1"/>
</dbReference>
<dbReference type="GO" id="GO:0000981">
    <property type="term" value="F:DNA-binding transcription factor activity, RNA polymerase II-specific"/>
    <property type="evidence" value="ECO:0007669"/>
    <property type="project" value="TreeGrafter"/>
</dbReference>
<dbReference type="InterPro" id="IPR052207">
    <property type="entry name" value="Max-like/E-box_TFs"/>
</dbReference>